<proteinExistence type="predicted"/>
<sequence>MATQAPTRRRGVKLLLVLLIMGTLAMVAQALPLQDDSSNQAKGKRSPMPTPFPRVLSLNPRSTPDEVYAFYSPRDVVLNNFADSNGLEKRGTPTKRQDQPSVPLSSLGPPTFPANIPSCPKCEERYSSLSSCMGASSVFANATSIFSDPVAYINVIKCACTDTFQAVYPQCLDCFQHTDQCYYLGTDPQGTGANKVISNLRSICGLGSALLGGVASANNNIGTNVPVNPPSYTDVSTTGAGYKDSTTGAIFQSSGGRSIVDDALHGWGLAAVAVAATGLALLGALTTMTAFLHAMLATCSILNDMCDIPGAAEAAEALSVISRCSYTHEVEERGVGMGFGPGVPAPPARNPRWVELGSSATLSGRELTFSPLLYIPSPSTRTWPPLSFSKAPAHLLQTSDPSHLPATLPPA</sequence>
<dbReference type="STRING" id="1151754.M9M7B2"/>
<evidence type="ECO:0000256" key="3">
    <source>
        <dbReference type="SAM" id="SignalP"/>
    </source>
</evidence>
<protein>
    <submittedName>
        <fullName evidence="4">Rhogef GTPase</fullName>
    </submittedName>
</protein>
<evidence type="ECO:0000256" key="2">
    <source>
        <dbReference type="SAM" id="Phobius"/>
    </source>
</evidence>
<evidence type="ECO:0000313" key="4">
    <source>
        <dbReference type="EMBL" id="GAC76930.1"/>
    </source>
</evidence>
<reference evidence="5" key="1">
    <citation type="journal article" date="2013" name="Genome Announc.">
        <title>Genome sequence of the basidiomycetous yeast Pseudozyma antarctica T-34, a producer of the glycolipid biosurfactants mannosylerythritol lipids.</title>
        <authorList>
            <person name="Morita T."/>
            <person name="Koike H."/>
            <person name="Koyama Y."/>
            <person name="Hagiwara H."/>
            <person name="Ito E."/>
            <person name="Fukuoka T."/>
            <person name="Imura T."/>
            <person name="Machida M."/>
            <person name="Kitamoto D."/>
        </authorList>
    </citation>
    <scope>NUCLEOTIDE SEQUENCE [LARGE SCALE GENOMIC DNA]</scope>
    <source>
        <strain evidence="5">T-34</strain>
    </source>
</reference>
<organism evidence="4 5">
    <name type="scientific">Pseudozyma antarctica (strain T-34)</name>
    <name type="common">Yeast</name>
    <name type="synonym">Candida antarctica</name>
    <dbReference type="NCBI Taxonomy" id="1151754"/>
    <lineage>
        <taxon>Eukaryota</taxon>
        <taxon>Fungi</taxon>
        <taxon>Dikarya</taxon>
        <taxon>Basidiomycota</taxon>
        <taxon>Ustilaginomycotina</taxon>
        <taxon>Ustilaginomycetes</taxon>
        <taxon>Ustilaginales</taxon>
        <taxon>Ustilaginaceae</taxon>
        <taxon>Moesziomyces</taxon>
    </lineage>
</organism>
<feature type="region of interest" description="Disordered" evidence="1">
    <location>
        <begin position="37"/>
        <end position="59"/>
    </location>
</feature>
<name>M9M7B2_PSEA3</name>
<keyword evidence="3" id="KW-0732">Signal</keyword>
<evidence type="ECO:0000256" key="1">
    <source>
        <dbReference type="SAM" id="MobiDB-lite"/>
    </source>
</evidence>
<gene>
    <name evidence="4" type="ORF">PANT_22d00260</name>
</gene>
<feature type="region of interest" description="Disordered" evidence="1">
    <location>
        <begin position="84"/>
        <end position="109"/>
    </location>
</feature>
<accession>M9M7B2</accession>
<dbReference type="OrthoDB" id="3361196at2759"/>
<feature type="compositionally biased region" description="Basic and acidic residues" evidence="1">
    <location>
        <begin position="86"/>
        <end position="98"/>
    </location>
</feature>
<evidence type="ECO:0000313" key="5">
    <source>
        <dbReference type="Proteomes" id="UP000011976"/>
    </source>
</evidence>
<feature type="transmembrane region" description="Helical" evidence="2">
    <location>
        <begin position="267"/>
        <end position="292"/>
    </location>
</feature>
<keyword evidence="2" id="KW-0812">Transmembrane</keyword>
<dbReference type="AlphaFoldDB" id="M9M7B2"/>
<keyword evidence="2" id="KW-1133">Transmembrane helix</keyword>
<dbReference type="EMBL" id="DF196788">
    <property type="protein sequence ID" value="GAC76930.1"/>
    <property type="molecule type" value="Genomic_DNA"/>
</dbReference>
<keyword evidence="2" id="KW-0472">Membrane</keyword>
<feature type="signal peptide" evidence="3">
    <location>
        <begin position="1"/>
        <end position="30"/>
    </location>
</feature>
<dbReference type="Proteomes" id="UP000011976">
    <property type="component" value="Unassembled WGS sequence"/>
</dbReference>
<feature type="chain" id="PRO_5004100329" evidence="3">
    <location>
        <begin position="31"/>
        <end position="411"/>
    </location>
</feature>